<evidence type="ECO:0000313" key="3">
    <source>
        <dbReference type="Proteomes" id="UP000436468"/>
    </source>
</evidence>
<gene>
    <name evidence="2" type="ORF">GPL21_23385</name>
</gene>
<dbReference type="AlphaFoldDB" id="A0A844SPR0"/>
<reference evidence="2 3" key="1">
    <citation type="submission" date="2019-12" db="EMBL/GenBank/DDBJ databases">
        <title>Draft genome sequences Bradyrhizobium cajani AMBPC1010, Bradyrhizobium pachyrhizi AMBPC1040 and Bradyrhizobium yuanmingense ALSPC3051, three plant growth promoting strains isolated from nodules of Cajanus cajan L. in Dominican Republic.</title>
        <authorList>
            <person name="Flores-Felix J.D."/>
            <person name="Araujo J."/>
            <person name="Diaz-Alcantara C."/>
            <person name="Gonzalez-Andres F."/>
            <person name="Velazquez E."/>
        </authorList>
    </citation>
    <scope>NUCLEOTIDE SEQUENCE [LARGE SCALE GENOMIC DNA]</scope>
    <source>
        <strain evidence="2 3">1040</strain>
    </source>
</reference>
<sequence length="252" mass="27512">MEDFSKLITSVAALVGAIAWPAAVLLIVYIFRERLRSILDKVPTLLERVKKASLPGLALELDRVADAEAAAGANKSGNISPRQIEAATRIAIQTQDVGPQALLRELDKLCLEYDGLRLSLPSSEERTRAMTRVIVKMRSLAPSLVDYLDTYKGSGSPGSRLAAIAMMQMVPRVADLSWLRDRFSSEQPFLLYHAALALQNAANICDTPEKRENLLNVARQSLTDIKAFAGVPDRGTVEVLEMLISSLQQAPG</sequence>
<name>A0A844SPR0_9BRAD</name>
<keyword evidence="1" id="KW-0812">Transmembrane</keyword>
<dbReference type="Proteomes" id="UP000436468">
    <property type="component" value="Unassembled WGS sequence"/>
</dbReference>
<proteinExistence type="predicted"/>
<dbReference type="EMBL" id="WQNF01000017">
    <property type="protein sequence ID" value="MVT68047.1"/>
    <property type="molecule type" value="Genomic_DNA"/>
</dbReference>
<dbReference type="RefSeq" id="WP_157346231.1">
    <property type="nucleotide sequence ID" value="NZ_WQNF01000017.1"/>
</dbReference>
<feature type="transmembrane region" description="Helical" evidence="1">
    <location>
        <begin position="12"/>
        <end position="31"/>
    </location>
</feature>
<keyword evidence="1" id="KW-1133">Transmembrane helix</keyword>
<accession>A0A844SPR0</accession>
<protein>
    <submittedName>
        <fullName evidence="2">Uncharacterized protein</fullName>
    </submittedName>
</protein>
<evidence type="ECO:0000313" key="2">
    <source>
        <dbReference type="EMBL" id="MVT68047.1"/>
    </source>
</evidence>
<organism evidence="2 3">
    <name type="scientific">Bradyrhizobium pachyrhizi</name>
    <dbReference type="NCBI Taxonomy" id="280333"/>
    <lineage>
        <taxon>Bacteria</taxon>
        <taxon>Pseudomonadati</taxon>
        <taxon>Pseudomonadota</taxon>
        <taxon>Alphaproteobacteria</taxon>
        <taxon>Hyphomicrobiales</taxon>
        <taxon>Nitrobacteraceae</taxon>
        <taxon>Bradyrhizobium</taxon>
    </lineage>
</organism>
<keyword evidence="3" id="KW-1185">Reference proteome</keyword>
<keyword evidence="1" id="KW-0472">Membrane</keyword>
<evidence type="ECO:0000256" key="1">
    <source>
        <dbReference type="SAM" id="Phobius"/>
    </source>
</evidence>
<comment type="caution">
    <text evidence="2">The sequence shown here is derived from an EMBL/GenBank/DDBJ whole genome shotgun (WGS) entry which is preliminary data.</text>
</comment>